<dbReference type="AlphaFoldDB" id="A0A8J6E8N3"/>
<comment type="caution">
    <text evidence="1">The sequence shown here is derived from an EMBL/GenBank/DDBJ whole genome shotgun (WGS) entry which is preliminary data.</text>
</comment>
<reference evidence="1" key="1">
    <citation type="thesis" date="2020" institute="ProQuest LLC" country="789 East Eisenhower Parkway, Ann Arbor, MI, USA">
        <title>Comparative Genomics and Chromosome Evolution.</title>
        <authorList>
            <person name="Mudd A.B."/>
        </authorList>
    </citation>
    <scope>NUCLEOTIDE SEQUENCE</scope>
    <source>
        <strain evidence="1">HN-11 Male</strain>
        <tissue evidence="1">Kidney and liver</tissue>
    </source>
</reference>
<organism evidence="1 2">
    <name type="scientific">Eleutherodactylus coqui</name>
    <name type="common">Puerto Rican coqui</name>
    <dbReference type="NCBI Taxonomy" id="57060"/>
    <lineage>
        <taxon>Eukaryota</taxon>
        <taxon>Metazoa</taxon>
        <taxon>Chordata</taxon>
        <taxon>Craniata</taxon>
        <taxon>Vertebrata</taxon>
        <taxon>Euteleostomi</taxon>
        <taxon>Amphibia</taxon>
        <taxon>Batrachia</taxon>
        <taxon>Anura</taxon>
        <taxon>Neobatrachia</taxon>
        <taxon>Hyloidea</taxon>
        <taxon>Eleutherodactylidae</taxon>
        <taxon>Eleutherodactylinae</taxon>
        <taxon>Eleutherodactylus</taxon>
        <taxon>Eleutherodactylus</taxon>
    </lineage>
</organism>
<accession>A0A8J6E8N3</accession>
<dbReference type="Proteomes" id="UP000770717">
    <property type="component" value="Unassembled WGS sequence"/>
</dbReference>
<protein>
    <submittedName>
        <fullName evidence="1">Uncharacterized protein</fullName>
    </submittedName>
</protein>
<proteinExistence type="predicted"/>
<gene>
    <name evidence="1" type="ORF">GDO78_015090</name>
</gene>
<sequence>MTKRRRMRYLQFPRITALLTHLRALLWRKPRKKRMAALRLTKSVLVELMIVKMATLSVKAK</sequence>
<keyword evidence="2" id="KW-1185">Reference proteome</keyword>
<evidence type="ECO:0000313" key="1">
    <source>
        <dbReference type="EMBL" id="KAG9462023.1"/>
    </source>
</evidence>
<name>A0A8J6E8N3_ELECQ</name>
<dbReference type="EMBL" id="WNTK01014292">
    <property type="protein sequence ID" value="KAG9462023.1"/>
    <property type="molecule type" value="Genomic_DNA"/>
</dbReference>
<evidence type="ECO:0000313" key="2">
    <source>
        <dbReference type="Proteomes" id="UP000770717"/>
    </source>
</evidence>